<gene>
    <name evidence="3" type="ORF">BOVATA_008750</name>
</gene>
<feature type="region of interest" description="Disordered" evidence="1">
    <location>
        <begin position="14"/>
        <end position="36"/>
    </location>
</feature>
<organism evidence="3 4">
    <name type="scientific">Babesia ovata</name>
    <dbReference type="NCBI Taxonomy" id="189622"/>
    <lineage>
        <taxon>Eukaryota</taxon>
        <taxon>Sar</taxon>
        <taxon>Alveolata</taxon>
        <taxon>Apicomplexa</taxon>
        <taxon>Aconoidasida</taxon>
        <taxon>Piroplasmida</taxon>
        <taxon>Babesiidae</taxon>
        <taxon>Babesia</taxon>
    </lineage>
</organism>
<evidence type="ECO:0000313" key="3">
    <source>
        <dbReference type="EMBL" id="GBE59382.1"/>
    </source>
</evidence>
<keyword evidence="2" id="KW-1133">Transmembrane helix</keyword>
<dbReference type="GeneID" id="39873152"/>
<dbReference type="RefSeq" id="XP_028865625.1">
    <property type="nucleotide sequence ID" value="XM_029009792.1"/>
</dbReference>
<dbReference type="VEuPathDB" id="PiroplasmaDB:BOVATA_008750"/>
<protein>
    <submittedName>
        <fullName evidence="3">Uracil permease, putative</fullName>
    </submittedName>
</protein>
<keyword evidence="4" id="KW-1185">Reference proteome</keyword>
<dbReference type="AlphaFoldDB" id="A0A2H6K8P9"/>
<sequence length="186" mass="20616">MDPPRPLVAVAPVPAAHHRRPPRRFKDSFPPKITLKPPRRRTVATRRRTRQGTRQRQVLLTVMVVVIIITALTADVISLTYSPPNSPLMSTHSLTSLFHWSLSLPSSLTSSTHLHRRAALSTSSTLNLILRFLKPTFHGLGGAFIFAGRDGFAGRLVKLTVKFLSNRRDLVQDASDAVFCAAGEQH</sequence>
<dbReference type="EMBL" id="BDSA01000001">
    <property type="protein sequence ID" value="GBE59382.1"/>
    <property type="molecule type" value="Genomic_DNA"/>
</dbReference>
<proteinExistence type="predicted"/>
<comment type="caution">
    <text evidence="3">The sequence shown here is derived from an EMBL/GenBank/DDBJ whole genome shotgun (WGS) entry which is preliminary data.</text>
</comment>
<dbReference type="Proteomes" id="UP000236319">
    <property type="component" value="Unassembled WGS sequence"/>
</dbReference>
<accession>A0A2H6K8P9</accession>
<evidence type="ECO:0000256" key="2">
    <source>
        <dbReference type="SAM" id="Phobius"/>
    </source>
</evidence>
<reference evidence="3 4" key="1">
    <citation type="journal article" date="2017" name="BMC Genomics">
        <title>Whole-genome assembly of Babesia ovata and comparative genomics between closely related pathogens.</title>
        <authorList>
            <person name="Yamagishi J."/>
            <person name="Asada M."/>
            <person name="Hakimi H."/>
            <person name="Tanaka T.Q."/>
            <person name="Sugimoto C."/>
            <person name="Kawazu S."/>
        </authorList>
    </citation>
    <scope>NUCLEOTIDE SEQUENCE [LARGE SCALE GENOMIC DNA]</scope>
    <source>
        <strain evidence="3 4">Miyake</strain>
    </source>
</reference>
<keyword evidence="2" id="KW-0472">Membrane</keyword>
<keyword evidence="2" id="KW-0812">Transmembrane</keyword>
<evidence type="ECO:0000256" key="1">
    <source>
        <dbReference type="SAM" id="MobiDB-lite"/>
    </source>
</evidence>
<name>A0A2H6K8P9_9APIC</name>
<evidence type="ECO:0000313" key="4">
    <source>
        <dbReference type="Proteomes" id="UP000236319"/>
    </source>
</evidence>
<feature type="transmembrane region" description="Helical" evidence="2">
    <location>
        <begin position="58"/>
        <end position="81"/>
    </location>
</feature>